<dbReference type="AlphaFoldDB" id="A0A165JD38"/>
<proteinExistence type="predicted"/>
<sequence>MHTQLIHPPCRRLRRFDGSGQVCDRCEGGLASALGKETSNCELELAGSWQRRSAAV</sequence>
<gene>
    <name evidence="1" type="ORF">CALCODRAFT_490922</name>
</gene>
<organism evidence="1 2">
    <name type="scientific">Calocera cornea HHB12733</name>
    <dbReference type="NCBI Taxonomy" id="1353952"/>
    <lineage>
        <taxon>Eukaryota</taxon>
        <taxon>Fungi</taxon>
        <taxon>Dikarya</taxon>
        <taxon>Basidiomycota</taxon>
        <taxon>Agaricomycotina</taxon>
        <taxon>Dacrymycetes</taxon>
        <taxon>Dacrymycetales</taxon>
        <taxon>Dacrymycetaceae</taxon>
        <taxon>Calocera</taxon>
    </lineage>
</organism>
<reference evidence="1 2" key="1">
    <citation type="journal article" date="2016" name="Mol. Biol. Evol.">
        <title>Comparative Genomics of Early-Diverging Mushroom-Forming Fungi Provides Insights into the Origins of Lignocellulose Decay Capabilities.</title>
        <authorList>
            <person name="Nagy L.G."/>
            <person name="Riley R."/>
            <person name="Tritt A."/>
            <person name="Adam C."/>
            <person name="Daum C."/>
            <person name="Floudas D."/>
            <person name="Sun H."/>
            <person name="Yadav J.S."/>
            <person name="Pangilinan J."/>
            <person name="Larsson K.H."/>
            <person name="Matsuura K."/>
            <person name="Barry K."/>
            <person name="Labutti K."/>
            <person name="Kuo R."/>
            <person name="Ohm R.A."/>
            <person name="Bhattacharya S.S."/>
            <person name="Shirouzu T."/>
            <person name="Yoshinaga Y."/>
            <person name="Martin F.M."/>
            <person name="Grigoriev I.V."/>
            <person name="Hibbett D.S."/>
        </authorList>
    </citation>
    <scope>NUCLEOTIDE SEQUENCE [LARGE SCALE GENOMIC DNA]</scope>
    <source>
        <strain evidence="1 2">HHB12733</strain>
    </source>
</reference>
<dbReference type="InParanoid" id="A0A165JD38"/>
<name>A0A165JD38_9BASI</name>
<accession>A0A165JD38</accession>
<keyword evidence="2" id="KW-1185">Reference proteome</keyword>
<dbReference type="Proteomes" id="UP000076842">
    <property type="component" value="Unassembled WGS sequence"/>
</dbReference>
<evidence type="ECO:0000313" key="2">
    <source>
        <dbReference type="Proteomes" id="UP000076842"/>
    </source>
</evidence>
<protein>
    <submittedName>
        <fullName evidence="1">Uncharacterized protein</fullName>
    </submittedName>
</protein>
<dbReference type="EMBL" id="KV423921">
    <property type="protein sequence ID" value="KZT61685.1"/>
    <property type="molecule type" value="Genomic_DNA"/>
</dbReference>
<evidence type="ECO:0000313" key="1">
    <source>
        <dbReference type="EMBL" id="KZT61685.1"/>
    </source>
</evidence>